<dbReference type="Pfam" id="PF00068">
    <property type="entry name" value="Phospholip_A2_1"/>
    <property type="match status" value="1"/>
</dbReference>
<proteinExistence type="predicted"/>
<gene>
    <name evidence="4" type="ORF">DBV15_11826</name>
</gene>
<feature type="domain" description="Phospholipase A2-like central" evidence="3">
    <location>
        <begin position="36"/>
        <end position="115"/>
    </location>
</feature>
<organism evidence="4 5">
    <name type="scientific">Temnothorax longispinosus</name>
    <dbReference type="NCBI Taxonomy" id="300112"/>
    <lineage>
        <taxon>Eukaryota</taxon>
        <taxon>Metazoa</taxon>
        <taxon>Ecdysozoa</taxon>
        <taxon>Arthropoda</taxon>
        <taxon>Hexapoda</taxon>
        <taxon>Insecta</taxon>
        <taxon>Pterygota</taxon>
        <taxon>Neoptera</taxon>
        <taxon>Endopterygota</taxon>
        <taxon>Hymenoptera</taxon>
        <taxon>Apocrita</taxon>
        <taxon>Aculeata</taxon>
        <taxon>Formicoidea</taxon>
        <taxon>Formicidae</taxon>
        <taxon>Myrmicinae</taxon>
        <taxon>Temnothorax</taxon>
    </lineage>
</organism>
<evidence type="ECO:0000313" key="5">
    <source>
        <dbReference type="Proteomes" id="UP000310200"/>
    </source>
</evidence>
<dbReference type="InterPro" id="IPR033113">
    <property type="entry name" value="PLA2_histidine"/>
</dbReference>
<evidence type="ECO:0000256" key="1">
    <source>
        <dbReference type="ARBA" id="ARBA00004613"/>
    </source>
</evidence>
<dbReference type="GO" id="GO:0006644">
    <property type="term" value="P:phospholipid metabolic process"/>
    <property type="evidence" value="ECO:0007669"/>
    <property type="project" value="InterPro"/>
</dbReference>
<dbReference type="GO" id="GO:0050482">
    <property type="term" value="P:arachidonate secretion"/>
    <property type="evidence" value="ECO:0007669"/>
    <property type="project" value="InterPro"/>
</dbReference>
<dbReference type="AlphaFoldDB" id="A0A4S2L253"/>
<keyword evidence="5" id="KW-1185">Reference proteome</keyword>
<dbReference type="GO" id="GO:0004623">
    <property type="term" value="F:phospholipase A2 activity"/>
    <property type="evidence" value="ECO:0007669"/>
    <property type="project" value="InterPro"/>
</dbReference>
<protein>
    <submittedName>
        <fullName evidence="4">Phospholipase A(2)</fullName>
    </submittedName>
</protein>
<evidence type="ECO:0000313" key="4">
    <source>
        <dbReference type="EMBL" id="TGZ56902.1"/>
    </source>
</evidence>
<dbReference type="STRING" id="300112.A0A4S2L253"/>
<comment type="caution">
    <text evidence="4">The sequence shown here is derived from an EMBL/GenBank/DDBJ whole genome shotgun (WGS) entry which is preliminary data.</text>
</comment>
<accession>A0A4S2L253</accession>
<sequence>MERFLGAYIYDKDVHVRVISSNNATTINNTKPQSACNSLAYKGYGCYCGFFGYVIDGIDQCCKTHDWCYDATECLMFSEYFVPYYWRCYHGYKSVCAIEHGSWGGSGSCAQRLCKAIY</sequence>
<dbReference type="PROSITE" id="PS00118">
    <property type="entry name" value="PA2_HIS"/>
    <property type="match status" value="1"/>
</dbReference>
<dbReference type="Proteomes" id="UP000310200">
    <property type="component" value="Unassembled WGS sequence"/>
</dbReference>
<comment type="subcellular location">
    <subcellularLocation>
        <location evidence="1">Secreted</location>
    </subcellularLocation>
</comment>
<dbReference type="InterPro" id="IPR036444">
    <property type="entry name" value="PLipase_A2_dom_sf"/>
</dbReference>
<name>A0A4S2L253_9HYME</name>
<dbReference type="GO" id="GO:0005576">
    <property type="term" value="C:extracellular region"/>
    <property type="evidence" value="ECO:0007669"/>
    <property type="project" value="UniProtKB-SubCell"/>
</dbReference>
<keyword evidence="2" id="KW-0964">Secreted</keyword>
<dbReference type="SUPFAM" id="SSF48619">
    <property type="entry name" value="Phospholipase A2, PLA2"/>
    <property type="match status" value="1"/>
</dbReference>
<evidence type="ECO:0000256" key="2">
    <source>
        <dbReference type="ARBA" id="ARBA00022525"/>
    </source>
</evidence>
<dbReference type="Gene3D" id="1.20.90.10">
    <property type="entry name" value="Phospholipase A2 domain"/>
    <property type="match status" value="1"/>
</dbReference>
<dbReference type="EMBL" id="QBLH01000268">
    <property type="protein sequence ID" value="TGZ56902.1"/>
    <property type="molecule type" value="Genomic_DNA"/>
</dbReference>
<reference evidence="4 5" key="1">
    <citation type="journal article" date="2019" name="Philos. Trans. R. Soc. Lond., B, Biol. Sci.">
        <title>Ant behaviour and brain gene expression of defending hosts depend on the ecological success of the intruding social parasite.</title>
        <authorList>
            <person name="Kaur R."/>
            <person name="Stoldt M."/>
            <person name="Jongepier E."/>
            <person name="Feldmeyer B."/>
            <person name="Menzel F."/>
            <person name="Bornberg-Bauer E."/>
            <person name="Foitzik S."/>
        </authorList>
    </citation>
    <scope>NUCLEOTIDE SEQUENCE [LARGE SCALE GENOMIC DNA]</scope>
    <source>
        <tissue evidence="4">Whole body</tissue>
    </source>
</reference>
<evidence type="ECO:0000259" key="3">
    <source>
        <dbReference type="Pfam" id="PF00068"/>
    </source>
</evidence>
<dbReference type="InterPro" id="IPR016090">
    <property type="entry name" value="PLA2-like_dom"/>
</dbReference>